<organism evidence="3 4">
    <name type="scientific">Piscibacillus halophilus</name>
    <dbReference type="NCBI Taxonomy" id="571933"/>
    <lineage>
        <taxon>Bacteria</taxon>
        <taxon>Bacillati</taxon>
        <taxon>Bacillota</taxon>
        <taxon>Bacilli</taxon>
        <taxon>Bacillales</taxon>
        <taxon>Bacillaceae</taxon>
        <taxon>Piscibacillus</taxon>
    </lineage>
</organism>
<evidence type="ECO:0000256" key="2">
    <source>
        <dbReference type="RuleBase" id="RU003936"/>
    </source>
</evidence>
<dbReference type="PRINTS" id="PR00340">
    <property type="entry name" value="PIIGLNB"/>
</dbReference>
<name>A0A1H9E1V3_9BACI</name>
<dbReference type="InterPro" id="IPR017918">
    <property type="entry name" value="N-reg_PII_CS"/>
</dbReference>
<dbReference type="PANTHER" id="PTHR30115">
    <property type="entry name" value="NITROGEN REGULATORY PROTEIN P-II"/>
    <property type="match status" value="1"/>
</dbReference>
<dbReference type="RefSeq" id="WP_091773106.1">
    <property type="nucleotide sequence ID" value="NZ_FOES01000008.1"/>
</dbReference>
<dbReference type="PROSITE" id="PS00638">
    <property type="entry name" value="PII_GLNB_CTER"/>
    <property type="match status" value="1"/>
</dbReference>
<dbReference type="PROSITE" id="PS51343">
    <property type="entry name" value="PII_GLNB_DOM"/>
    <property type="match status" value="1"/>
</dbReference>
<dbReference type="GO" id="GO:0030234">
    <property type="term" value="F:enzyme regulator activity"/>
    <property type="evidence" value="ECO:0007669"/>
    <property type="project" value="InterPro"/>
</dbReference>
<evidence type="ECO:0000313" key="3">
    <source>
        <dbReference type="EMBL" id="SEQ19681.1"/>
    </source>
</evidence>
<reference evidence="3 4" key="1">
    <citation type="submission" date="2016-10" db="EMBL/GenBank/DDBJ databases">
        <authorList>
            <person name="de Groot N.N."/>
        </authorList>
    </citation>
    <scope>NUCLEOTIDE SEQUENCE [LARGE SCALE GENOMIC DNA]</scope>
    <source>
        <strain evidence="3 4">DSM 21633</strain>
    </source>
</reference>
<comment type="similarity">
    <text evidence="2">Belongs to the P(II) protein family.</text>
</comment>
<dbReference type="SUPFAM" id="SSF54913">
    <property type="entry name" value="GlnB-like"/>
    <property type="match status" value="1"/>
</dbReference>
<dbReference type="OrthoDB" id="9802729at2"/>
<dbReference type="AlphaFoldDB" id="A0A1H9E1V3"/>
<dbReference type="SMART" id="SM00938">
    <property type="entry name" value="P-II"/>
    <property type="match status" value="1"/>
</dbReference>
<sequence length="113" mass="12559">MKKIEAIIRPEMFQELRETLDQKGVKGMTISEVAGCGQQKGQEGMFRGTKYEVKLYPKVKVELVVDDHEVNGLVNTILDTCSTGQVGDGKIFVSPVENVYRIRTGELGKEALI</sequence>
<dbReference type="EMBL" id="FOES01000008">
    <property type="protein sequence ID" value="SEQ19681.1"/>
    <property type="molecule type" value="Genomic_DNA"/>
</dbReference>
<dbReference type="InterPro" id="IPR002187">
    <property type="entry name" value="N-reg_PII"/>
</dbReference>
<dbReference type="Pfam" id="PF00543">
    <property type="entry name" value="P-II"/>
    <property type="match status" value="1"/>
</dbReference>
<feature type="modified residue" description="O-UMP-tyrosine" evidence="1">
    <location>
        <position position="51"/>
    </location>
</feature>
<keyword evidence="4" id="KW-1185">Reference proteome</keyword>
<dbReference type="GO" id="GO:0005524">
    <property type="term" value="F:ATP binding"/>
    <property type="evidence" value="ECO:0007669"/>
    <property type="project" value="TreeGrafter"/>
</dbReference>
<dbReference type="STRING" id="571933.SAMN05216362_10837"/>
<dbReference type="InterPro" id="IPR015867">
    <property type="entry name" value="N-reg_PII/ATP_PRibTrfase_C"/>
</dbReference>
<keyword evidence="1" id="KW-0597">Phosphoprotein</keyword>
<dbReference type="Gene3D" id="3.30.70.120">
    <property type="match status" value="1"/>
</dbReference>
<gene>
    <name evidence="3" type="ORF">SAMN05216362_10837</name>
</gene>
<dbReference type="PANTHER" id="PTHR30115:SF11">
    <property type="entry name" value="NITROGEN REGULATORY PROTEIN P-II HOMOLOG"/>
    <property type="match status" value="1"/>
</dbReference>
<accession>A0A1H9E1V3</accession>
<dbReference type="InterPro" id="IPR011322">
    <property type="entry name" value="N-reg_PII-like_a/b"/>
</dbReference>
<dbReference type="GO" id="GO:0005829">
    <property type="term" value="C:cytosol"/>
    <property type="evidence" value="ECO:0007669"/>
    <property type="project" value="TreeGrafter"/>
</dbReference>
<evidence type="ECO:0000256" key="1">
    <source>
        <dbReference type="PIRSR" id="PIRSR602187-50"/>
    </source>
</evidence>
<proteinExistence type="inferred from homology"/>
<dbReference type="GO" id="GO:0006808">
    <property type="term" value="P:regulation of nitrogen utilization"/>
    <property type="evidence" value="ECO:0007669"/>
    <property type="project" value="InterPro"/>
</dbReference>
<dbReference type="Proteomes" id="UP000199427">
    <property type="component" value="Unassembled WGS sequence"/>
</dbReference>
<evidence type="ECO:0000313" key="4">
    <source>
        <dbReference type="Proteomes" id="UP000199427"/>
    </source>
</evidence>
<protein>
    <submittedName>
        <fullName evidence="3">Nitrogen regulatory protein P-II family</fullName>
    </submittedName>
</protein>